<comment type="caution">
    <text evidence="1">The sequence shown here is derived from an EMBL/GenBank/DDBJ whole genome shotgun (WGS) entry which is preliminary data.</text>
</comment>
<accession>A0ACB9Q4R1</accession>
<dbReference type="EMBL" id="CM039426">
    <property type="protein sequence ID" value="KAI4355992.1"/>
    <property type="molecule type" value="Genomic_DNA"/>
</dbReference>
<sequence>MGRNAFLQLLLLFLIVLDSYNASFGWEHRKLAASDPNKNKAPVRDTPSPTPVPGEKNPDPKLNSETKNNEAVSPAAIPPVAKMGHETPDPNGSNSNNPTAASPTPETKRNDEKGHEKEKENGEGKSNKKEKKDEGKSNGKKNEGKTIQQSNTDKSCDGLRICNDKSKMVGCILQTGSTVLVVLVQNGEERTIKVNISSMESHIGVAEVAKNQTAMINITLSGNTNVTLNAGHGDCGLQIGTPIPEGKFFMRLPSYEQLVTPVNGAYFLIISVIVFGGTWACCQCRKKKRHDGNQYQELEMALPESGTNVQTADGWDQGWDDDWDEDMAVKSPGKHVGSISANGLTSRSSNKDGWENNLDD</sequence>
<organism evidence="1 2">
    <name type="scientific">Bauhinia variegata</name>
    <name type="common">Purple orchid tree</name>
    <name type="synonym">Phanera variegata</name>
    <dbReference type="NCBI Taxonomy" id="167791"/>
    <lineage>
        <taxon>Eukaryota</taxon>
        <taxon>Viridiplantae</taxon>
        <taxon>Streptophyta</taxon>
        <taxon>Embryophyta</taxon>
        <taxon>Tracheophyta</taxon>
        <taxon>Spermatophyta</taxon>
        <taxon>Magnoliopsida</taxon>
        <taxon>eudicotyledons</taxon>
        <taxon>Gunneridae</taxon>
        <taxon>Pentapetalae</taxon>
        <taxon>rosids</taxon>
        <taxon>fabids</taxon>
        <taxon>Fabales</taxon>
        <taxon>Fabaceae</taxon>
        <taxon>Cercidoideae</taxon>
        <taxon>Cercideae</taxon>
        <taxon>Bauhiniinae</taxon>
        <taxon>Bauhinia</taxon>
    </lineage>
</organism>
<evidence type="ECO:0000313" key="2">
    <source>
        <dbReference type="Proteomes" id="UP000828941"/>
    </source>
</evidence>
<dbReference type="Proteomes" id="UP000828941">
    <property type="component" value="Chromosome 1"/>
</dbReference>
<gene>
    <name evidence="1" type="ORF">L6164_000046</name>
</gene>
<protein>
    <submittedName>
        <fullName evidence="1">Uncharacterized protein</fullName>
    </submittedName>
</protein>
<proteinExistence type="predicted"/>
<name>A0ACB9Q4R1_BAUVA</name>
<reference evidence="1 2" key="1">
    <citation type="journal article" date="2022" name="DNA Res.">
        <title>Chromosomal-level genome assembly of the orchid tree Bauhinia variegata (Leguminosae; Cercidoideae) supports the allotetraploid origin hypothesis of Bauhinia.</title>
        <authorList>
            <person name="Zhong Y."/>
            <person name="Chen Y."/>
            <person name="Zheng D."/>
            <person name="Pang J."/>
            <person name="Liu Y."/>
            <person name="Luo S."/>
            <person name="Meng S."/>
            <person name="Qian L."/>
            <person name="Wei D."/>
            <person name="Dai S."/>
            <person name="Zhou R."/>
        </authorList>
    </citation>
    <scope>NUCLEOTIDE SEQUENCE [LARGE SCALE GENOMIC DNA]</scope>
    <source>
        <strain evidence="1">BV-YZ2020</strain>
    </source>
</reference>
<evidence type="ECO:0000313" key="1">
    <source>
        <dbReference type="EMBL" id="KAI4355992.1"/>
    </source>
</evidence>
<keyword evidence="2" id="KW-1185">Reference proteome</keyword>